<dbReference type="AlphaFoldDB" id="A0A1A9ZAJ1"/>
<name>A0A1A9ZAJ1_GLOPL</name>
<accession>A0A1A9ZAJ1</accession>
<dbReference type="VEuPathDB" id="VectorBase:GPAI008705"/>
<proteinExistence type="predicted"/>
<reference evidence="1" key="2">
    <citation type="submission" date="2020-05" db="UniProtKB">
        <authorList>
            <consortium name="EnsemblMetazoa"/>
        </authorList>
    </citation>
    <scope>IDENTIFICATION</scope>
    <source>
        <strain evidence="1">IAEA</strain>
    </source>
</reference>
<sequence length="127" mass="14586">MCQIMREDCKRSTHSSSTIARKNLFRATTAIRHRLTSDRLLPKHLKASIEMRIRAVLFGAGHYSLSVVGGMIYESFTGVFSSFNYEYILYCPTGQDTRGSSVVHYLPMERARFMCQECDMSKIEVFI</sequence>
<dbReference type="EnsemblMetazoa" id="GPAI008705-RA">
    <property type="protein sequence ID" value="GPAI008705-PA"/>
    <property type="gene ID" value="GPAI008705"/>
</dbReference>
<dbReference type="Proteomes" id="UP000092445">
    <property type="component" value="Unassembled WGS sequence"/>
</dbReference>
<organism evidence="1 2">
    <name type="scientific">Glossina pallidipes</name>
    <name type="common">Tsetse fly</name>
    <dbReference type="NCBI Taxonomy" id="7398"/>
    <lineage>
        <taxon>Eukaryota</taxon>
        <taxon>Metazoa</taxon>
        <taxon>Ecdysozoa</taxon>
        <taxon>Arthropoda</taxon>
        <taxon>Hexapoda</taxon>
        <taxon>Insecta</taxon>
        <taxon>Pterygota</taxon>
        <taxon>Neoptera</taxon>
        <taxon>Endopterygota</taxon>
        <taxon>Diptera</taxon>
        <taxon>Brachycera</taxon>
        <taxon>Muscomorpha</taxon>
        <taxon>Hippoboscoidea</taxon>
        <taxon>Glossinidae</taxon>
        <taxon>Glossina</taxon>
    </lineage>
</organism>
<reference evidence="2" key="1">
    <citation type="submission" date="2014-03" db="EMBL/GenBank/DDBJ databases">
        <authorList>
            <person name="Aksoy S."/>
            <person name="Warren W."/>
            <person name="Wilson R.K."/>
        </authorList>
    </citation>
    <scope>NUCLEOTIDE SEQUENCE [LARGE SCALE GENOMIC DNA]</scope>
    <source>
        <strain evidence="2">IAEA</strain>
    </source>
</reference>
<protein>
    <submittedName>
        <fullName evidence="1">Uncharacterized protein</fullName>
    </submittedName>
</protein>
<evidence type="ECO:0000313" key="2">
    <source>
        <dbReference type="Proteomes" id="UP000092445"/>
    </source>
</evidence>
<keyword evidence="2" id="KW-1185">Reference proteome</keyword>
<evidence type="ECO:0000313" key="1">
    <source>
        <dbReference type="EnsemblMetazoa" id="GPAI008705-PA"/>
    </source>
</evidence>